<dbReference type="SUPFAM" id="SSF46626">
    <property type="entry name" value="Cytochrome c"/>
    <property type="match status" value="1"/>
</dbReference>
<keyword evidence="2 4" id="KW-0479">Metal-binding</keyword>
<protein>
    <recommendedName>
        <fullName evidence="6">Cytochrome c domain-containing protein</fullName>
    </recommendedName>
</protein>
<evidence type="ECO:0000256" key="2">
    <source>
        <dbReference type="ARBA" id="ARBA00022723"/>
    </source>
</evidence>
<evidence type="ECO:0000259" key="6">
    <source>
        <dbReference type="PROSITE" id="PS51007"/>
    </source>
</evidence>
<keyword evidence="3 4" id="KW-0408">Iron</keyword>
<evidence type="ECO:0000256" key="3">
    <source>
        <dbReference type="ARBA" id="ARBA00023004"/>
    </source>
</evidence>
<dbReference type="GO" id="GO:0020037">
    <property type="term" value="F:heme binding"/>
    <property type="evidence" value="ECO:0007669"/>
    <property type="project" value="InterPro"/>
</dbReference>
<feature type="signal peptide" evidence="5">
    <location>
        <begin position="1"/>
        <end position="30"/>
    </location>
</feature>
<dbReference type="EMBL" id="CAADFA010000542">
    <property type="protein sequence ID" value="VFJ70092.1"/>
    <property type="molecule type" value="Genomic_DNA"/>
</dbReference>
<evidence type="ECO:0000256" key="1">
    <source>
        <dbReference type="ARBA" id="ARBA00022617"/>
    </source>
</evidence>
<dbReference type="InterPro" id="IPR036909">
    <property type="entry name" value="Cyt_c-like_dom_sf"/>
</dbReference>
<dbReference type="AlphaFoldDB" id="A0A450WRC6"/>
<keyword evidence="1 4" id="KW-0349">Heme</keyword>
<dbReference type="EMBL" id="CAADFL010000630">
    <property type="protein sequence ID" value="VFK19579.1"/>
    <property type="molecule type" value="Genomic_DNA"/>
</dbReference>
<reference evidence="9" key="1">
    <citation type="submission" date="2019-02" db="EMBL/GenBank/DDBJ databases">
        <authorList>
            <person name="Gruber-Vodicka R. H."/>
            <person name="Seah K. B. B."/>
        </authorList>
    </citation>
    <scope>NUCLEOTIDE SEQUENCE</scope>
    <source>
        <strain evidence="8">BECK_BZ163</strain>
        <strain evidence="9">BECK_BZ164</strain>
        <strain evidence="7">BECK_BZ165</strain>
    </source>
</reference>
<evidence type="ECO:0000256" key="5">
    <source>
        <dbReference type="SAM" id="SignalP"/>
    </source>
</evidence>
<evidence type="ECO:0000313" key="9">
    <source>
        <dbReference type="EMBL" id="VFK19579.1"/>
    </source>
</evidence>
<keyword evidence="5" id="KW-0732">Signal</keyword>
<dbReference type="EMBL" id="CAADEZ010000556">
    <property type="protein sequence ID" value="VFJ70636.1"/>
    <property type="molecule type" value="Genomic_DNA"/>
</dbReference>
<proteinExistence type="predicted"/>
<dbReference type="GO" id="GO:0046872">
    <property type="term" value="F:metal ion binding"/>
    <property type="evidence" value="ECO:0007669"/>
    <property type="project" value="UniProtKB-KW"/>
</dbReference>
<feature type="chain" id="PRO_5033432619" description="Cytochrome c domain-containing protein" evidence="5">
    <location>
        <begin position="31"/>
        <end position="113"/>
    </location>
</feature>
<dbReference type="PROSITE" id="PS51007">
    <property type="entry name" value="CYTC"/>
    <property type="match status" value="1"/>
</dbReference>
<evidence type="ECO:0000313" key="7">
    <source>
        <dbReference type="EMBL" id="VFJ70092.1"/>
    </source>
</evidence>
<gene>
    <name evidence="8" type="ORF">BECKFM1743A_GA0114220_105562</name>
    <name evidence="9" type="ORF">BECKFM1743B_GA0114221_106302</name>
    <name evidence="7" type="ORF">BECKFM1743C_GA0114222_105422</name>
</gene>
<evidence type="ECO:0000313" key="8">
    <source>
        <dbReference type="EMBL" id="VFJ70636.1"/>
    </source>
</evidence>
<dbReference type="GO" id="GO:0009055">
    <property type="term" value="F:electron transfer activity"/>
    <property type="evidence" value="ECO:0007669"/>
    <property type="project" value="InterPro"/>
</dbReference>
<name>A0A450WRC6_9GAMM</name>
<organism evidence="9">
    <name type="scientific">Candidatus Kentrum sp. FM</name>
    <dbReference type="NCBI Taxonomy" id="2126340"/>
    <lineage>
        <taxon>Bacteria</taxon>
        <taxon>Pseudomonadati</taxon>
        <taxon>Pseudomonadota</taxon>
        <taxon>Gammaproteobacteria</taxon>
        <taxon>Candidatus Kentrum</taxon>
    </lineage>
</organism>
<dbReference type="InterPro" id="IPR009056">
    <property type="entry name" value="Cyt_c-like_dom"/>
</dbReference>
<feature type="domain" description="Cytochrome c" evidence="6">
    <location>
        <begin position="33"/>
        <end position="106"/>
    </location>
</feature>
<evidence type="ECO:0000256" key="4">
    <source>
        <dbReference type="PROSITE-ProRule" id="PRU00433"/>
    </source>
</evidence>
<sequence length="113" mass="12701">MSNNKKPAIRNLFVSSLLFSVLFAANHAFGADANPKKGEKLHGENCVTCHASLTEGDPNALYTRAKRRVDSFSGLEAQVERCQFSLSLQWFDKDIDDVTAYLNDNFYHFPKAE</sequence>
<accession>A0A450WRC6</accession>